<dbReference type="Proteomes" id="UP001196413">
    <property type="component" value="Unassembled WGS sequence"/>
</dbReference>
<proteinExistence type="predicted"/>
<evidence type="ECO:0000313" key="2">
    <source>
        <dbReference type="EMBL" id="KAJ1353846.1"/>
    </source>
</evidence>
<protein>
    <submittedName>
        <fullName evidence="2">Uncharacterized protein</fullName>
    </submittedName>
</protein>
<reference evidence="2" key="1">
    <citation type="submission" date="2021-06" db="EMBL/GenBank/DDBJ databases">
        <title>Parelaphostrongylus tenuis whole genome reference sequence.</title>
        <authorList>
            <person name="Garwood T.J."/>
            <person name="Larsen P.A."/>
            <person name="Fountain-Jones N.M."/>
            <person name="Garbe J.R."/>
            <person name="Macchietto M.G."/>
            <person name="Kania S.A."/>
            <person name="Gerhold R.W."/>
            <person name="Richards J.E."/>
            <person name="Wolf T.M."/>
        </authorList>
    </citation>
    <scope>NUCLEOTIDE SEQUENCE</scope>
    <source>
        <strain evidence="2">MNPRO001-30</strain>
        <tissue evidence="2">Meninges</tissue>
    </source>
</reference>
<organism evidence="2 3">
    <name type="scientific">Parelaphostrongylus tenuis</name>
    <name type="common">Meningeal worm</name>
    <dbReference type="NCBI Taxonomy" id="148309"/>
    <lineage>
        <taxon>Eukaryota</taxon>
        <taxon>Metazoa</taxon>
        <taxon>Ecdysozoa</taxon>
        <taxon>Nematoda</taxon>
        <taxon>Chromadorea</taxon>
        <taxon>Rhabditida</taxon>
        <taxon>Rhabditina</taxon>
        <taxon>Rhabditomorpha</taxon>
        <taxon>Strongyloidea</taxon>
        <taxon>Metastrongylidae</taxon>
        <taxon>Parelaphostrongylus</taxon>
    </lineage>
</organism>
<feature type="chain" id="PRO_5042143998" evidence="1">
    <location>
        <begin position="18"/>
        <end position="58"/>
    </location>
</feature>
<dbReference type="EMBL" id="JAHQIW010001869">
    <property type="protein sequence ID" value="KAJ1353846.1"/>
    <property type="molecule type" value="Genomic_DNA"/>
</dbReference>
<comment type="caution">
    <text evidence="2">The sequence shown here is derived from an EMBL/GenBank/DDBJ whole genome shotgun (WGS) entry which is preliminary data.</text>
</comment>
<keyword evidence="3" id="KW-1185">Reference proteome</keyword>
<gene>
    <name evidence="2" type="ORF">KIN20_010607</name>
</gene>
<accession>A0AAD5QP89</accession>
<evidence type="ECO:0000313" key="3">
    <source>
        <dbReference type="Proteomes" id="UP001196413"/>
    </source>
</evidence>
<sequence>MVVFSVVFVVVIRYSHHVVTYVVAKGSYSIWGVENPEGEATEHTYEKAGASIDRWPSK</sequence>
<feature type="signal peptide" evidence="1">
    <location>
        <begin position="1"/>
        <end position="17"/>
    </location>
</feature>
<evidence type="ECO:0000256" key="1">
    <source>
        <dbReference type="SAM" id="SignalP"/>
    </source>
</evidence>
<name>A0AAD5QP89_PARTN</name>
<keyword evidence="1" id="KW-0732">Signal</keyword>
<dbReference type="AlphaFoldDB" id="A0AAD5QP89"/>